<accession>A0A3R9QFB5</accession>
<protein>
    <submittedName>
        <fullName evidence="1">Uncharacterized protein</fullName>
    </submittedName>
</protein>
<gene>
    <name evidence="1" type="ORF">D7Z54_32690</name>
</gene>
<organism evidence="1 2">
    <name type="scientific">Salibacterium salarium</name>
    <dbReference type="NCBI Taxonomy" id="284579"/>
    <lineage>
        <taxon>Bacteria</taxon>
        <taxon>Bacillati</taxon>
        <taxon>Bacillota</taxon>
        <taxon>Bacilli</taxon>
        <taxon>Bacillales</taxon>
        <taxon>Bacillaceae</taxon>
    </lineage>
</organism>
<evidence type="ECO:0000313" key="1">
    <source>
        <dbReference type="EMBL" id="RSL29165.1"/>
    </source>
</evidence>
<sequence length="361" mass="42062">MAKEQEKRFIKIKEEYVAITGGFNEAAVLEQMIQWYRATIKKDSENRQLAEKMMKLGTTEAAEKILNQIRDGWFYKSATDLSNDMMGFKKSRAVKDILNNLVDQGFLLADSNRNKAKFDKTTHYKVNMDRVQYECQKLGFSVDGYMNFNDEEMQDLANKYEEAPKGETAELQKMQMDENTQNPRHVPFAFFANGRAKNANGRAKNANLYHLIQSSYTNHLIQDQNLNPKPNQSETDKKMDTLWDLDIPKGLKIKVKNKILDDTWKDLTFKDLEALEDAYHYQIRKGYVDPECGHTDMDSLNDQEFTKTIVKLLDTVTVKEIRNIRGLIKEWVEQAFCYKREEQQETPYIGGKLPSNNWLID</sequence>
<proteinExistence type="predicted"/>
<dbReference type="RefSeq" id="WP_125563038.1">
    <property type="nucleotide sequence ID" value="NZ_RBVX01000089.1"/>
</dbReference>
<comment type="caution">
    <text evidence="1">The sequence shown here is derived from an EMBL/GenBank/DDBJ whole genome shotgun (WGS) entry which is preliminary data.</text>
</comment>
<reference evidence="1 2" key="1">
    <citation type="submission" date="2018-10" db="EMBL/GenBank/DDBJ databases">
        <title>Draft genome sequence of Bacillus salarius IM0101, isolated from a hypersaline soil in Inner Mongolia, China.</title>
        <authorList>
            <person name="Yamprayoonswat W."/>
            <person name="Boonvisut S."/>
            <person name="Jumpathong W."/>
            <person name="Sittihan S."/>
            <person name="Ruangsuj P."/>
            <person name="Wanthongcharoen S."/>
            <person name="Thongpramul N."/>
            <person name="Pimmason S."/>
            <person name="Yu B."/>
            <person name="Yasawong M."/>
        </authorList>
    </citation>
    <scope>NUCLEOTIDE SEQUENCE [LARGE SCALE GENOMIC DNA]</scope>
    <source>
        <strain evidence="1 2">IM0101</strain>
    </source>
</reference>
<evidence type="ECO:0000313" key="2">
    <source>
        <dbReference type="Proteomes" id="UP000275076"/>
    </source>
</evidence>
<name>A0A3R9QFB5_9BACI</name>
<keyword evidence="2" id="KW-1185">Reference proteome</keyword>
<dbReference type="OrthoDB" id="2943119at2"/>
<dbReference type="Proteomes" id="UP000275076">
    <property type="component" value="Unassembled WGS sequence"/>
</dbReference>
<dbReference type="EMBL" id="RBVX01000089">
    <property type="protein sequence ID" value="RSL29165.1"/>
    <property type="molecule type" value="Genomic_DNA"/>
</dbReference>
<dbReference type="AlphaFoldDB" id="A0A3R9QFB5"/>